<evidence type="ECO:0000256" key="2">
    <source>
        <dbReference type="ARBA" id="ARBA00022982"/>
    </source>
</evidence>
<dbReference type="SUPFAM" id="SSF52467">
    <property type="entry name" value="DHS-like NAD/FAD-binding domain"/>
    <property type="match status" value="1"/>
</dbReference>
<dbReference type="PANTHER" id="PTHR43153">
    <property type="entry name" value="ELECTRON TRANSFER FLAVOPROTEIN ALPHA"/>
    <property type="match status" value="1"/>
</dbReference>
<evidence type="ECO:0000313" key="6">
    <source>
        <dbReference type="Proteomes" id="UP000001784"/>
    </source>
</evidence>
<comment type="cofactor">
    <cofactor evidence="3">
        <name>FAD</name>
        <dbReference type="ChEBI" id="CHEBI:57692"/>
    </cofactor>
    <text evidence="3">Binds 1 FAD per dimer.</text>
</comment>
<organism evidence="5 6">
    <name type="scientific">Syntrophobacter fumaroxidans (strain DSM 10017 / MPOB)</name>
    <dbReference type="NCBI Taxonomy" id="335543"/>
    <lineage>
        <taxon>Bacteria</taxon>
        <taxon>Pseudomonadati</taxon>
        <taxon>Thermodesulfobacteriota</taxon>
        <taxon>Syntrophobacteria</taxon>
        <taxon>Syntrophobacterales</taxon>
        <taxon>Syntrophobacteraceae</taxon>
        <taxon>Syntrophobacter</taxon>
    </lineage>
</organism>
<dbReference type="KEGG" id="sfu:Sfum_3686"/>
<dbReference type="InterPro" id="IPR033947">
    <property type="entry name" value="ETF_alpha_N"/>
</dbReference>
<feature type="binding site" evidence="3">
    <location>
        <begin position="245"/>
        <end position="246"/>
    </location>
    <ligand>
        <name>FAD</name>
        <dbReference type="ChEBI" id="CHEBI:57692"/>
    </ligand>
</feature>
<dbReference type="AlphaFoldDB" id="A0LPK4"/>
<dbReference type="eggNOG" id="COG2025">
    <property type="taxonomic scope" value="Bacteria"/>
</dbReference>
<reference evidence="5 6" key="1">
    <citation type="submission" date="2006-10" db="EMBL/GenBank/DDBJ databases">
        <title>Complete sequence of Syntrophobacter fumaroxidans MPOB.</title>
        <authorList>
            <consortium name="US DOE Joint Genome Institute"/>
            <person name="Copeland A."/>
            <person name="Lucas S."/>
            <person name="Lapidus A."/>
            <person name="Barry K."/>
            <person name="Detter J.C."/>
            <person name="Glavina del Rio T."/>
            <person name="Hammon N."/>
            <person name="Israni S."/>
            <person name="Pitluck S."/>
            <person name="Goltsman E.G."/>
            <person name="Martinez M."/>
            <person name="Schmutz J."/>
            <person name="Larimer F."/>
            <person name="Land M."/>
            <person name="Hauser L."/>
            <person name="Kyrpides N."/>
            <person name="Kim E."/>
            <person name="Boone D.R."/>
            <person name="Brockman F."/>
            <person name="Culley D."/>
            <person name="Ferry J."/>
            <person name="Gunsalus R."/>
            <person name="McInerney M.J."/>
            <person name="Morrison M."/>
            <person name="Plugge C."/>
            <person name="Rohlin L."/>
            <person name="Scholten J."/>
            <person name="Sieber J."/>
            <person name="Stams A.J.M."/>
            <person name="Worm P."/>
            <person name="Henstra A.M."/>
            <person name="Richardson P."/>
        </authorList>
    </citation>
    <scope>NUCLEOTIDE SEQUENCE [LARGE SCALE GENOMIC DNA]</scope>
    <source>
        <strain evidence="6">DSM 10017 / MPOB</strain>
    </source>
</reference>
<dbReference type="InterPro" id="IPR029035">
    <property type="entry name" value="DHS-like_NAD/FAD-binding_dom"/>
</dbReference>
<dbReference type="EMBL" id="CP000478">
    <property type="protein sequence ID" value="ABK19356.1"/>
    <property type="molecule type" value="Genomic_DNA"/>
</dbReference>
<dbReference type="GO" id="GO:0009055">
    <property type="term" value="F:electron transfer activity"/>
    <property type="evidence" value="ECO:0007669"/>
    <property type="project" value="InterPro"/>
</dbReference>
<dbReference type="InterPro" id="IPR001308">
    <property type="entry name" value="ETF_a/FixB"/>
</dbReference>
<dbReference type="InParanoid" id="A0LPK4"/>
<dbReference type="HOGENOM" id="CLU_034178_1_1_7"/>
<evidence type="ECO:0000256" key="1">
    <source>
        <dbReference type="ARBA" id="ARBA00005817"/>
    </source>
</evidence>
<dbReference type="CDD" id="cd01715">
    <property type="entry name" value="ETF_alpha"/>
    <property type="match status" value="1"/>
</dbReference>
<comment type="similarity">
    <text evidence="1">Belongs to the ETF alpha-subunit/FixB family.</text>
</comment>
<keyword evidence="3" id="KW-0285">Flavoprotein</keyword>
<keyword evidence="6" id="KW-1185">Reference proteome</keyword>
<feature type="binding site" evidence="3">
    <location>
        <position position="297"/>
    </location>
    <ligand>
        <name>FAD</name>
        <dbReference type="ChEBI" id="CHEBI:57692"/>
    </ligand>
</feature>
<evidence type="ECO:0000259" key="4">
    <source>
        <dbReference type="SMART" id="SM00893"/>
    </source>
</evidence>
<dbReference type="Gene3D" id="3.40.50.620">
    <property type="entry name" value="HUPs"/>
    <property type="match status" value="1"/>
</dbReference>
<dbReference type="InterPro" id="IPR014729">
    <property type="entry name" value="Rossmann-like_a/b/a_fold"/>
</dbReference>
<dbReference type="PANTHER" id="PTHR43153:SF1">
    <property type="entry name" value="ELECTRON TRANSFER FLAVOPROTEIN SUBUNIT ALPHA, MITOCHONDRIAL"/>
    <property type="match status" value="1"/>
</dbReference>
<dbReference type="Pfam" id="PF00766">
    <property type="entry name" value="ETF_alpha"/>
    <property type="match status" value="1"/>
</dbReference>
<accession>A0LPK4</accession>
<dbReference type="RefSeq" id="WP_011700481.1">
    <property type="nucleotide sequence ID" value="NC_008554.1"/>
</dbReference>
<proteinExistence type="inferred from homology"/>
<dbReference type="SUPFAM" id="SSF52402">
    <property type="entry name" value="Adenine nucleotide alpha hydrolases-like"/>
    <property type="match status" value="1"/>
</dbReference>
<feature type="domain" description="Electron transfer flavoprotein alpha/beta-subunit N-terminal" evidence="4">
    <location>
        <begin position="9"/>
        <end position="201"/>
    </location>
</feature>
<dbReference type="InterPro" id="IPR014730">
    <property type="entry name" value="ETF_a/b_N"/>
</dbReference>
<sequence>MSVEKQDGIWIFAEQRDGGLHTVGLELLSKAAELAEGAGASVTAVLLGSGVETLAQVLVDHGADRVLVADDPLLKHYRVLPYASVLESMVRERGPSILLMGATAMGVELAPRVAARLQTGLSAHCIDLKLDGDGRLLQVVPGWEGGVVATIKCPDHLPQMATVMPGIMRARPPEHRNGSITRVAVDLAGVNLGPEVLEVSMEPPKGVPLEKAEVVVAGGWGIGGKEDWKMIEELAEVLNGAVGATRPAVDEGWAHEDCMIGQSGKTVRPALYIGIGISGVMHHIVGMDQSKNVIGINTDPSAEIFAVSDVIVVEDYRKIVPKLIEAIRARRSTGYRALECTDPGLSAT</sequence>
<dbReference type="Pfam" id="PF01012">
    <property type="entry name" value="ETF"/>
    <property type="match status" value="1"/>
</dbReference>
<dbReference type="Proteomes" id="UP000001784">
    <property type="component" value="Chromosome"/>
</dbReference>
<protein>
    <submittedName>
        <fullName evidence="5">Electron transfer flavoprotein, alpha subunit</fullName>
    </submittedName>
</protein>
<dbReference type="Gene3D" id="3.40.50.1220">
    <property type="entry name" value="TPP-binding domain"/>
    <property type="match status" value="1"/>
</dbReference>
<dbReference type="InterPro" id="IPR014731">
    <property type="entry name" value="ETF_asu_C"/>
</dbReference>
<dbReference type="GO" id="GO:0050660">
    <property type="term" value="F:flavin adenine dinucleotide binding"/>
    <property type="evidence" value="ECO:0007669"/>
    <property type="project" value="InterPro"/>
</dbReference>
<keyword evidence="2" id="KW-0249">Electron transport</keyword>
<dbReference type="STRING" id="335543.Sfum_3686"/>
<gene>
    <name evidence="5" type="ordered locus">Sfum_3686</name>
</gene>
<evidence type="ECO:0000313" key="5">
    <source>
        <dbReference type="EMBL" id="ABK19356.1"/>
    </source>
</evidence>
<dbReference type="PIRSF" id="PIRSF000089">
    <property type="entry name" value="Electra_flavoP_a"/>
    <property type="match status" value="1"/>
</dbReference>
<evidence type="ECO:0000256" key="3">
    <source>
        <dbReference type="PIRSR" id="PIRSR000089-1"/>
    </source>
</evidence>
<dbReference type="SMART" id="SM00893">
    <property type="entry name" value="ETF"/>
    <property type="match status" value="1"/>
</dbReference>
<dbReference type="OrthoDB" id="9770286at2"/>
<feature type="binding site" evidence="3">
    <location>
        <begin position="276"/>
        <end position="283"/>
    </location>
    <ligand>
        <name>FAD</name>
        <dbReference type="ChEBI" id="CHEBI:57692"/>
    </ligand>
</feature>
<dbReference type="GO" id="GO:0033539">
    <property type="term" value="P:fatty acid beta-oxidation using acyl-CoA dehydrogenase"/>
    <property type="evidence" value="ECO:0007669"/>
    <property type="project" value="TreeGrafter"/>
</dbReference>
<keyword evidence="2" id="KW-0813">Transport</keyword>
<name>A0LPK4_SYNFM</name>
<keyword evidence="3" id="KW-0274">FAD</keyword>